<accession>A0A6H5H124</accession>
<proteinExistence type="predicted"/>
<sequence length="195" mass="22309">MKKTQILARAPTKAVGKLQHAITNVNPVQRKKAASWSRRTYCKRNIDSHSAKARRLTTLMRLSQRPGSPVVFSSQHNPPLLAYLRLKIFTRLLIERSPGDFLKKGDGYHYESGNLLEYYYEKQILLNLAFGCHPARAFNLLVLQGLPSYTQTHLLAMDLDNREDNLLKSLERLKPMAVRAANLVTVEHRTEEVDD</sequence>
<keyword evidence="2" id="KW-1185">Reference proteome</keyword>
<reference evidence="1 2" key="1">
    <citation type="submission" date="2020-02" db="EMBL/GenBank/DDBJ databases">
        <authorList>
            <person name="Ferguson B K."/>
        </authorList>
    </citation>
    <scope>NUCLEOTIDE SEQUENCE [LARGE SCALE GENOMIC DNA]</scope>
</reference>
<dbReference type="Proteomes" id="UP000479000">
    <property type="component" value="Unassembled WGS sequence"/>
</dbReference>
<dbReference type="EMBL" id="CADCXU010021802">
    <property type="protein sequence ID" value="CAB0009429.1"/>
    <property type="molecule type" value="Genomic_DNA"/>
</dbReference>
<organism evidence="1 2">
    <name type="scientific">Nesidiocoris tenuis</name>
    <dbReference type="NCBI Taxonomy" id="355587"/>
    <lineage>
        <taxon>Eukaryota</taxon>
        <taxon>Metazoa</taxon>
        <taxon>Ecdysozoa</taxon>
        <taxon>Arthropoda</taxon>
        <taxon>Hexapoda</taxon>
        <taxon>Insecta</taxon>
        <taxon>Pterygota</taxon>
        <taxon>Neoptera</taxon>
        <taxon>Paraneoptera</taxon>
        <taxon>Hemiptera</taxon>
        <taxon>Heteroptera</taxon>
        <taxon>Panheteroptera</taxon>
        <taxon>Cimicomorpha</taxon>
        <taxon>Miridae</taxon>
        <taxon>Dicyphina</taxon>
        <taxon>Nesidiocoris</taxon>
    </lineage>
</organism>
<protein>
    <submittedName>
        <fullName evidence="1">Uncharacterized protein</fullName>
    </submittedName>
</protein>
<evidence type="ECO:0000313" key="1">
    <source>
        <dbReference type="EMBL" id="CAB0009429.1"/>
    </source>
</evidence>
<gene>
    <name evidence="1" type="ORF">NTEN_LOCUS14577</name>
</gene>
<dbReference type="AlphaFoldDB" id="A0A6H5H124"/>
<name>A0A6H5H124_9HEMI</name>
<evidence type="ECO:0000313" key="2">
    <source>
        <dbReference type="Proteomes" id="UP000479000"/>
    </source>
</evidence>
<dbReference type="OrthoDB" id="10623478at2759"/>
<feature type="non-terminal residue" evidence="1">
    <location>
        <position position="195"/>
    </location>
</feature>